<organism evidence="1 2">
    <name type="scientific">Engystomops pustulosus</name>
    <name type="common">Tungara frog</name>
    <name type="synonym">Physalaemus pustulosus</name>
    <dbReference type="NCBI Taxonomy" id="76066"/>
    <lineage>
        <taxon>Eukaryota</taxon>
        <taxon>Metazoa</taxon>
        <taxon>Chordata</taxon>
        <taxon>Craniata</taxon>
        <taxon>Vertebrata</taxon>
        <taxon>Euteleostomi</taxon>
        <taxon>Amphibia</taxon>
        <taxon>Batrachia</taxon>
        <taxon>Anura</taxon>
        <taxon>Neobatrachia</taxon>
        <taxon>Hyloidea</taxon>
        <taxon>Leptodactylidae</taxon>
        <taxon>Leiuperinae</taxon>
        <taxon>Engystomops</taxon>
    </lineage>
</organism>
<proteinExistence type="predicted"/>
<accession>A0AAV6YHG9</accession>
<evidence type="ECO:0000313" key="2">
    <source>
        <dbReference type="Proteomes" id="UP000824782"/>
    </source>
</evidence>
<sequence length="107" mass="12339">MLPYSHFEATSCMTNILLIADCTTCLVNDVWTFISLMFKKEETLLKRFLIPTPDPDQVDNIVTEPYYRLLVWFSAIVCSHAKKKNLHEIICCCMGKDPNIRKLLALV</sequence>
<dbReference type="AlphaFoldDB" id="A0AAV6YHG9"/>
<protein>
    <submittedName>
        <fullName evidence="1">Uncharacterized protein</fullName>
    </submittedName>
</protein>
<keyword evidence="2" id="KW-1185">Reference proteome</keyword>
<dbReference type="Proteomes" id="UP000824782">
    <property type="component" value="Unassembled WGS sequence"/>
</dbReference>
<dbReference type="EMBL" id="WNYA01035573">
    <property type="protein sequence ID" value="KAG8536964.1"/>
    <property type="molecule type" value="Genomic_DNA"/>
</dbReference>
<name>A0AAV6YHG9_ENGPU</name>
<gene>
    <name evidence="1" type="ORF">GDO81_025324</name>
</gene>
<evidence type="ECO:0000313" key="1">
    <source>
        <dbReference type="EMBL" id="KAG8536964.1"/>
    </source>
</evidence>
<reference evidence="1" key="1">
    <citation type="thesis" date="2020" institute="ProQuest LLC" country="789 East Eisenhower Parkway, Ann Arbor, MI, USA">
        <title>Comparative Genomics and Chromosome Evolution.</title>
        <authorList>
            <person name="Mudd A.B."/>
        </authorList>
    </citation>
    <scope>NUCLEOTIDE SEQUENCE</scope>
    <source>
        <strain evidence="1">237g6f4</strain>
        <tissue evidence="1">Blood</tissue>
    </source>
</reference>
<comment type="caution">
    <text evidence="1">The sequence shown here is derived from an EMBL/GenBank/DDBJ whole genome shotgun (WGS) entry which is preliminary data.</text>
</comment>